<proteinExistence type="predicted"/>
<dbReference type="PROSITE" id="PS51354">
    <property type="entry name" value="GLUTAREDOXIN_2"/>
    <property type="match status" value="1"/>
</dbReference>
<dbReference type="SUPFAM" id="SSF52833">
    <property type="entry name" value="Thioredoxin-like"/>
    <property type="match status" value="1"/>
</dbReference>
<dbReference type="Gene3D" id="3.40.30.10">
    <property type="entry name" value="Glutaredoxin"/>
    <property type="match status" value="1"/>
</dbReference>
<dbReference type="GeneID" id="110424947"/>
<protein>
    <submittedName>
        <fullName evidence="3">Uncharacterized protein At5g39865</fullName>
    </submittedName>
</protein>
<evidence type="ECO:0000313" key="2">
    <source>
        <dbReference type="Proteomes" id="UP000504621"/>
    </source>
</evidence>
<name>A0A6J1B814_9ROSI</name>
<feature type="domain" description="Glutaredoxin" evidence="1">
    <location>
        <begin position="91"/>
        <end position="157"/>
    </location>
</feature>
<dbReference type="Pfam" id="PF00462">
    <property type="entry name" value="Glutaredoxin"/>
    <property type="match status" value="1"/>
</dbReference>
<dbReference type="RefSeq" id="XP_021295346.1">
    <property type="nucleotide sequence ID" value="XM_021439671.1"/>
</dbReference>
<evidence type="ECO:0000259" key="1">
    <source>
        <dbReference type="Pfam" id="PF00462"/>
    </source>
</evidence>
<keyword evidence="2" id="KW-1185">Reference proteome</keyword>
<evidence type="ECO:0000313" key="3">
    <source>
        <dbReference type="RefSeq" id="XP_021295346.1"/>
    </source>
</evidence>
<accession>A0A6J1B814</accession>
<dbReference type="CDD" id="cd03031">
    <property type="entry name" value="GRX_GRX_like"/>
    <property type="match status" value="1"/>
</dbReference>
<dbReference type="OrthoDB" id="423313at2759"/>
<dbReference type="Proteomes" id="UP000504621">
    <property type="component" value="Unplaced"/>
</dbReference>
<dbReference type="AlphaFoldDB" id="A0A6J1B814"/>
<dbReference type="InterPro" id="IPR036249">
    <property type="entry name" value="Thioredoxin-like_sf"/>
</dbReference>
<dbReference type="PANTHER" id="PTHR45669:SF36">
    <property type="entry name" value="GLUTAREDOXIN DOMAIN-CONTAINING PROTEIN"/>
    <property type="match status" value="1"/>
</dbReference>
<organism evidence="2 3">
    <name type="scientific">Herrania umbratica</name>
    <dbReference type="NCBI Taxonomy" id="108875"/>
    <lineage>
        <taxon>Eukaryota</taxon>
        <taxon>Viridiplantae</taxon>
        <taxon>Streptophyta</taxon>
        <taxon>Embryophyta</taxon>
        <taxon>Tracheophyta</taxon>
        <taxon>Spermatophyta</taxon>
        <taxon>Magnoliopsida</taxon>
        <taxon>eudicotyledons</taxon>
        <taxon>Gunneridae</taxon>
        <taxon>Pentapetalae</taxon>
        <taxon>rosids</taxon>
        <taxon>malvids</taxon>
        <taxon>Malvales</taxon>
        <taxon>Malvaceae</taxon>
        <taxon>Byttnerioideae</taxon>
        <taxon>Herrania</taxon>
    </lineage>
</organism>
<dbReference type="InterPro" id="IPR002109">
    <property type="entry name" value="Glutaredoxin"/>
</dbReference>
<dbReference type="Pfam" id="PF23733">
    <property type="entry name" value="GRXCR1-2_C"/>
    <property type="match status" value="1"/>
</dbReference>
<sequence>MFPQWLRSPIRGNFTPKSPSHFSFSSFKDINDILKEEEDSGFYPQSPKRPSIFHRVKLSTSVLRAWANHRHAPPSYQQSMAAPPDADQRVVVYLTSLRVVRKTFEDCRVVRSILRGLRVPIDERDLSLDSNFLDELQGIFGRKNVTLPSVFVGGKYVGGAEEIKQLHECGELKKLMGGLPLVVGSSACDLCEGLRFVLCRQCNGSHKNHSEKSGFRSCTACNVNGLIRCPSCSPGQRRLTCSFS</sequence>
<reference evidence="3" key="1">
    <citation type="submission" date="2025-08" db="UniProtKB">
        <authorList>
            <consortium name="RefSeq"/>
        </authorList>
    </citation>
    <scope>IDENTIFICATION</scope>
    <source>
        <tissue evidence="3">Leaf</tissue>
    </source>
</reference>
<dbReference type="PANTHER" id="PTHR45669">
    <property type="entry name" value="GLUTAREDOXIN DOMAIN-CONTAINING CYSTEINE-RICH PROTEIN CG12206-RELATED"/>
    <property type="match status" value="1"/>
</dbReference>
<gene>
    <name evidence="3" type="primary">LOC110424947</name>
</gene>